<dbReference type="KEGG" id="prz:GZH47_27440"/>
<sequence length="149" mass="17167">MNLLDYYRDAFVEATSKFEPVWEQEFKSGSEYQWVKRNYPYTERFQLLEQVDAHPKISFSIELPEQYMNTSLIEEVANSSSRFDLFISSGSSGCKKMFLSAVISVDHLQHTVMGHLHQVRSEILSLLEMTIEIPMNAGGPTYDCKPNTD</sequence>
<dbReference type="AlphaFoldDB" id="A0A6C0P6H3"/>
<proteinExistence type="predicted"/>
<evidence type="ECO:0000313" key="1">
    <source>
        <dbReference type="EMBL" id="QHW34160.1"/>
    </source>
</evidence>
<organism evidence="1 2">
    <name type="scientific">Paenibacillus rhizovicinus</name>
    <dbReference type="NCBI Taxonomy" id="2704463"/>
    <lineage>
        <taxon>Bacteria</taxon>
        <taxon>Bacillati</taxon>
        <taxon>Bacillota</taxon>
        <taxon>Bacilli</taxon>
        <taxon>Bacillales</taxon>
        <taxon>Paenibacillaceae</taxon>
        <taxon>Paenibacillus</taxon>
    </lineage>
</organism>
<accession>A0A6C0P6H3</accession>
<dbReference type="EMBL" id="CP048286">
    <property type="protein sequence ID" value="QHW34160.1"/>
    <property type="molecule type" value="Genomic_DNA"/>
</dbReference>
<gene>
    <name evidence="1" type="ORF">GZH47_27440</name>
</gene>
<dbReference type="Proteomes" id="UP000479114">
    <property type="component" value="Chromosome"/>
</dbReference>
<keyword evidence="2" id="KW-1185">Reference proteome</keyword>
<name>A0A6C0P6H3_9BACL</name>
<evidence type="ECO:0000313" key="2">
    <source>
        <dbReference type="Proteomes" id="UP000479114"/>
    </source>
</evidence>
<reference evidence="1 2" key="1">
    <citation type="submission" date="2020-02" db="EMBL/GenBank/DDBJ databases">
        <title>Paenibacillus sp. nov., isolated from rhizosphere soil of tomato.</title>
        <authorList>
            <person name="Weon H.-Y."/>
            <person name="Lee S.A."/>
        </authorList>
    </citation>
    <scope>NUCLEOTIDE SEQUENCE [LARGE SCALE GENOMIC DNA]</scope>
    <source>
        <strain evidence="1 2">14171R-81</strain>
    </source>
</reference>
<protein>
    <submittedName>
        <fullName evidence="1">Uncharacterized protein</fullName>
    </submittedName>
</protein>
<dbReference type="RefSeq" id="WP_162644153.1">
    <property type="nucleotide sequence ID" value="NZ_CP048286.1"/>
</dbReference>